<evidence type="ECO:0000256" key="5">
    <source>
        <dbReference type="ARBA" id="ARBA00023136"/>
    </source>
</evidence>
<evidence type="ECO:0000256" key="3">
    <source>
        <dbReference type="ARBA" id="ARBA00022729"/>
    </source>
</evidence>
<dbReference type="Gene3D" id="3.40.50.10140">
    <property type="entry name" value="Toll/interleukin-1 receptor homology (TIR) domain"/>
    <property type="match status" value="2"/>
</dbReference>
<feature type="domain" description="TIR" evidence="7">
    <location>
        <begin position="185"/>
        <end position="329"/>
    </location>
</feature>
<evidence type="ECO:0000256" key="4">
    <source>
        <dbReference type="ARBA" id="ARBA00022989"/>
    </source>
</evidence>
<dbReference type="Proteomes" id="UP000275408">
    <property type="component" value="Unassembled WGS sequence"/>
</dbReference>
<dbReference type="EMBL" id="RCHS01001723">
    <property type="protein sequence ID" value="RMX51749.1"/>
    <property type="molecule type" value="Genomic_DNA"/>
</dbReference>
<dbReference type="STRING" id="46731.A0A3M6UDV3"/>
<reference evidence="8 9" key="1">
    <citation type="journal article" date="2018" name="Sci. Rep.">
        <title>Comparative analysis of the Pocillopora damicornis genome highlights role of immune system in coral evolution.</title>
        <authorList>
            <person name="Cunning R."/>
            <person name="Bay R.A."/>
            <person name="Gillette P."/>
            <person name="Baker A.C."/>
            <person name="Traylor-Knowles N."/>
        </authorList>
    </citation>
    <scope>NUCLEOTIDE SEQUENCE [LARGE SCALE GENOMIC DNA]</scope>
    <source>
        <strain evidence="8">RSMAS</strain>
        <tissue evidence="8">Whole animal</tissue>
    </source>
</reference>
<comment type="caution">
    <text evidence="8">The sequence shown here is derived from an EMBL/GenBank/DDBJ whole genome shotgun (WGS) entry which is preliminary data.</text>
</comment>
<sequence length="675" mass="77667">MSVHCPGSSPKQTQDWKPSNINVTFGQYENTTNWYAKVSWTPMNDSNESWTSILIRFFAKDASTGDVDCLKYPKNQSVATVNITSYGYQYPNKIYLDIIGQPFSSDDTVTFDPYGPVVAQTTPTAQTTPATETETSPATNTQTPPTTDKGKSVSLGVLGGLAFAACLLKNILSRRPKSSKLPPEFKYHAFIIYSSEDKCWVTGELLPFLEEESHLKCCVHYRDFMPGKPFEVNMAESVYNSYKVIAVFSKNLVGSNYCIHELDLAKHRLLKERDDSLVVMRIDKTDCEMLPRGLKKRSFIDYANPLEKPFWKSKLIKFLDTSKDLVEESRNEDKDNNNCFPNDFIEENQQRRTTYERTISTATEVPGKTRCSRACGLDKKMSLTKPPQIMQRKLTILKSSFTVKHTFVEKTIFQRRKRSTFSNNCLGRANESTPVPEEQFASRPLVAIRQYEDTDNWFADVSWDPLNDPYKYLKGHLIRLLVGPGPEIFCTVLPKNQTSLRINISQYGYHYPDYIELGIISIPHKKDIAMNIYDNHHQPYLQRQEKQRQKLQQRQELPLQCLSGYSEGMPGKPFEVNMEESVYNSYKVIAVFSKNLMLSNYCIHELDLAKYHLLKERDDSLVLMRIDKTDCEMLSRGLKKRSFIDYANPLEKPLWKSKLIKFLDTSNDLDEECMT</sequence>
<dbReference type="Pfam" id="PF13676">
    <property type="entry name" value="TIR_2"/>
    <property type="match status" value="2"/>
</dbReference>
<accession>A0A3M6UDV3</accession>
<keyword evidence="4" id="KW-1133">Transmembrane helix</keyword>
<organism evidence="8 9">
    <name type="scientific">Pocillopora damicornis</name>
    <name type="common">Cauliflower coral</name>
    <name type="synonym">Millepora damicornis</name>
    <dbReference type="NCBI Taxonomy" id="46731"/>
    <lineage>
        <taxon>Eukaryota</taxon>
        <taxon>Metazoa</taxon>
        <taxon>Cnidaria</taxon>
        <taxon>Anthozoa</taxon>
        <taxon>Hexacorallia</taxon>
        <taxon>Scleractinia</taxon>
        <taxon>Astrocoeniina</taxon>
        <taxon>Pocilloporidae</taxon>
        <taxon>Pocillopora</taxon>
    </lineage>
</organism>
<dbReference type="AlphaFoldDB" id="A0A3M6UDV3"/>
<evidence type="ECO:0000313" key="8">
    <source>
        <dbReference type="EMBL" id="RMX51749.1"/>
    </source>
</evidence>
<dbReference type="PANTHER" id="PTHR24365">
    <property type="entry name" value="TOLL-LIKE RECEPTOR"/>
    <property type="match status" value="1"/>
</dbReference>
<dbReference type="InterPro" id="IPR035897">
    <property type="entry name" value="Toll_tir_struct_dom_sf"/>
</dbReference>
<keyword evidence="9" id="KW-1185">Reference proteome</keyword>
<keyword evidence="3" id="KW-0732">Signal</keyword>
<feature type="compositionally biased region" description="Low complexity" evidence="6">
    <location>
        <begin position="119"/>
        <end position="144"/>
    </location>
</feature>
<dbReference type="PROSITE" id="PS50104">
    <property type="entry name" value="TIR"/>
    <property type="match status" value="1"/>
</dbReference>
<dbReference type="OrthoDB" id="5974762at2759"/>
<dbReference type="SMART" id="SM00255">
    <property type="entry name" value="TIR"/>
    <property type="match status" value="1"/>
</dbReference>
<dbReference type="GO" id="GO:0038023">
    <property type="term" value="F:signaling receptor activity"/>
    <property type="evidence" value="ECO:0007669"/>
    <property type="project" value="TreeGrafter"/>
</dbReference>
<evidence type="ECO:0000313" key="9">
    <source>
        <dbReference type="Proteomes" id="UP000275408"/>
    </source>
</evidence>
<gene>
    <name evidence="8" type="ORF">pdam_00011740</name>
</gene>
<dbReference type="SUPFAM" id="SSF52200">
    <property type="entry name" value="Toll/Interleukin receptor TIR domain"/>
    <property type="match status" value="2"/>
</dbReference>
<feature type="region of interest" description="Disordered" evidence="6">
    <location>
        <begin position="115"/>
        <end position="150"/>
    </location>
</feature>
<evidence type="ECO:0000256" key="1">
    <source>
        <dbReference type="ARBA" id="ARBA00004370"/>
    </source>
</evidence>
<dbReference type="GO" id="GO:0005886">
    <property type="term" value="C:plasma membrane"/>
    <property type="evidence" value="ECO:0007669"/>
    <property type="project" value="TreeGrafter"/>
</dbReference>
<keyword evidence="2" id="KW-0812">Transmembrane</keyword>
<name>A0A3M6UDV3_POCDA</name>
<proteinExistence type="predicted"/>
<evidence type="ECO:0000259" key="7">
    <source>
        <dbReference type="PROSITE" id="PS50104"/>
    </source>
</evidence>
<keyword evidence="5" id="KW-0472">Membrane</keyword>
<comment type="subcellular location">
    <subcellularLocation>
        <location evidence="1">Membrane</location>
    </subcellularLocation>
</comment>
<dbReference type="PANTHER" id="PTHR24365:SF530">
    <property type="entry name" value="MSTPROX-RELATED"/>
    <property type="match status" value="1"/>
</dbReference>
<dbReference type="GO" id="GO:0007165">
    <property type="term" value="P:signal transduction"/>
    <property type="evidence" value="ECO:0007669"/>
    <property type="project" value="InterPro"/>
</dbReference>
<evidence type="ECO:0000256" key="6">
    <source>
        <dbReference type="SAM" id="MobiDB-lite"/>
    </source>
</evidence>
<dbReference type="InterPro" id="IPR000157">
    <property type="entry name" value="TIR_dom"/>
</dbReference>
<evidence type="ECO:0000256" key="2">
    <source>
        <dbReference type="ARBA" id="ARBA00022692"/>
    </source>
</evidence>
<protein>
    <recommendedName>
        <fullName evidence="7">TIR domain-containing protein</fullName>
    </recommendedName>
</protein>